<dbReference type="PROSITE" id="PS51318">
    <property type="entry name" value="TAT"/>
    <property type="match status" value="1"/>
</dbReference>
<feature type="chain" id="PRO_5012906447" evidence="2">
    <location>
        <begin position="35"/>
        <end position="338"/>
    </location>
</feature>
<protein>
    <submittedName>
        <fullName evidence="4">Ribonuclease BN, tRNA processing enzyme</fullName>
    </submittedName>
</protein>
<dbReference type="InterPro" id="IPR044094">
    <property type="entry name" value="AtsA-like_MBL-fold"/>
</dbReference>
<evidence type="ECO:0000259" key="3">
    <source>
        <dbReference type="Pfam" id="PF12706"/>
    </source>
</evidence>
<dbReference type="CDD" id="cd07719">
    <property type="entry name" value="arylsulfatase_AtsA-like_MBL-fold"/>
    <property type="match status" value="1"/>
</dbReference>
<dbReference type="Proteomes" id="UP000190675">
    <property type="component" value="Chromosome I"/>
</dbReference>
<feature type="signal peptide" evidence="2">
    <location>
        <begin position="1"/>
        <end position="34"/>
    </location>
</feature>
<evidence type="ECO:0000313" key="4">
    <source>
        <dbReference type="EMBL" id="SHH69983.1"/>
    </source>
</evidence>
<feature type="domain" description="Metallo-beta-lactamase" evidence="3">
    <location>
        <begin position="88"/>
        <end position="304"/>
    </location>
</feature>
<keyword evidence="1" id="KW-0378">Hydrolase</keyword>
<sequence>MPDTSTLFGLSRRSLLTGLLATPTLAATVGPSTAQTDGPRWTPQQAQAVLKDAKGTKLVLLGTAAGPVPGRSREMTSHVMLSNGAAYVLDCGMGVTNQYARTGIPFHALKSIFITHHHADHNIEYGPLLIVGWMQGLPLDVRAFGPPPLKQMTEDFMRAYKQTIDFWAEDFHMKPLASVNVQEILTAGVVTQDDNVKVSAILVEHPPVKPALAYRFDFKDRSIAFSGDTAPLEAVAKMAKGADVLVHETMYVPAVETYIRGQIAQGRPVKFDAFMAHMKADHTPSEDVGRIAQEAGVKTLVLSHLTPAIDSIDDETWRAPVAKYFKGEIIVGKDLMVV</sequence>
<dbReference type="GO" id="GO:0042781">
    <property type="term" value="F:3'-tRNA processing endoribonuclease activity"/>
    <property type="evidence" value="ECO:0007669"/>
    <property type="project" value="TreeGrafter"/>
</dbReference>
<dbReference type="PANTHER" id="PTHR46018:SF2">
    <property type="entry name" value="ZINC PHOSPHODIESTERASE ELAC PROTEIN 1"/>
    <property type="match status" value="1"/>
</dbReference>
<organism evidence="4 5">
    <name type="scientific">Bradyrhizobium erythrophlei</name>
    <dbReference type="NCBI Taxonomy" id="1437360"/>
    <lineage>
        <taxon>Bacteria</taxon>
        <taxon>Pseudomonadati</taxon>
        <taxon>Pseudomonadota</taxon>
        <taxon>Alphaproteobacteria</taxon>
        <taxon>Hyphomicrobiales</taxon>
        <taxon>Nitrobacteraceae</taxon>
        <taxon>Bradyrhizobium</taxon>
    </lineage>
</organism>
<dbReference type="RefSeq" id="WP_172900090.1">
    <property type="nucleotide sequence ID" value="NZ_LT670818.1"/>
</dbReference>
<evidence type="ECO:0000256" key="1">
    <source>
        <dbReference type="ARBA" id="ARBA00022801"/>
    </source>
</evidence>
<dbReference type="Pfam" id="PF12706">
    <property type="entry name" value="Lactamase_B_2"/>
    <property type="match status" value="1"/>
</dbReference>
<gene>
    <name evidence="4" type="ORF">SAMN05444169_8891</name>
</gene>
<evidence type="ECO:0000256" key="2">
    <source>
        <dbReference type="SAM" id="SignalP"/>
    </source>
</evidence>
<name>A0A1M5V4V1_9BRAD</name>
<dbReference type="EMBL" id="LT670818">
    <property type="protein sequence ID" value="SHH69983.1"/>
    <property type="molecule type" value="Genomic_DNA"/>
</dbReference>
<dbReference type="Gene3D" id="3.60.15.10">
    <property type="entry name" value="Ribonuclease Z/Hydroxyacylglutathione hydrolase-like"/>
    <property type="match status" value="1"/>
</dbReference>
<dbReference type="PANTHER" id="PTHR46018">
    <property type="entry name" value="ZINC PHOSPHODIESTERASE ELAC PROTEIN 1"/>
    <property type="match status" value="1"/>
</dbReference>
<dbReference type="InterPro" id="IPR036866">
    <property type="entry name" value="RibonucZ/Hydroxyglut_hydro"/>
</dbReference>
<dbReference type="InterPro" id="IPR001279">
    <property type="entry name" value="Metallo-B-lactamas"/>
</dbReference>
<dbReference type="InterPro" id="IPR006311">
    <property type="entry name" value="TAT_signal"/>
</dbReference>
<dbReference type="AlphaFoldDB" id="A0A1M5V4V1"/>
<reference evidence="4 5" key="1">
    <citation type="submission" date="2016-11" db="EMBL/GenBank/DDBJ databases">
        <authorList>
            <person name="Jaros S."/>
            <person name="Januszkiewicz K."/>
            <person name="Wedrychowicz H."/>
        </authorList>
    </citation>
    <scope>NUCLEOTIDE SEQUENCE [LARGE SCALE GENOMIC DNA]</scope>
    <source>
        <strain evidence="4 5">GAS242</strain>
    </source>
</reference>
<proteinExistence type="predicted"/>
<evidence type="ECO:0000313" key="5">
    <source>
        <dbReference type="Proteomes" id="UP000190675"/>
    </source>
</evidence>
<dbReference type="SUPFAM" id="SSF56281">
    <property type="entry name" value="Metallo-hydrolase/oxidoreductase"/>
    <property type="match status" value="1"/>
</dbReference>
<accession>A0A1M5V4V1</accession>
<keyword evidence="2" id="KW-0732">Signal</keyword>